<dbReference type="Proteomes" id="UP001303473">
    <property type="component" value="Unassembled WGS sequence"/>
</dbReference>
<accession>A0AAN6S0J6</accession>
<dbReference type="Pfam" id="PF06985">
    <property type="entry name" value="HET"/>
    <property type="match status" value="1"/>
</dbReference>
<proteinExistence type="predicted"/>
<gene>
    <name evidence="2" type="ORF">QBC46DRAFT_461317</name>
</gene>
<dbReference type="PANTHER" id="PTHR33112">
    <property type="entry name" value="DOMAIN PROTEIN, PUTATIVE-RELATED"/>
    <property type="match status" value="1"/>
</dbReference>
<sequence length="678" mass="76572">MDLTPSSDLICSTCNGIAAMGGTGETLRSMKEVPPESVRRSAAAGCEGCRLILHTIQSYLIDGDVLRRIVCGITKEGVLGVNGIILRRRGEDPFEAYSECMHWLYPYATKGTPWAAIPVAALELPRLPTFEAAIPQIQSWLAKCAPEHSACATAGCSSTKLPTRVIDVGDSCTRPPRLYVPGEGEEGRYIALSYRWGPSSMRRLMTTLDNMSSHCAGIALERFPRTYRDAIRVARALGFRYLWIDSLCIVQDSLEDWTRQSSRMADIYRNARLTLAAEWGDSSDAGLFVTDASLGPTVRAFTEVDSTGTPHRIYVKRWSTVMKTGPCYAPELQSALRLRGWTLQERMLSRRVVLFTNAELIWECDELRECSCGKRLYSRDVALRSKADFDRLIRCGSDEPDLALFRYVWHRIVLTFTDRELSFTRDRLPALAGIASLMPLSSERYLAGLWLDCLEHDLLWVNSHGEWKAEVTYLEDGSREVEQGTEGVNCRMSGNGYYAPSWSWASVCFPVHYQLHEDWGPLVPEWEVKGARCLPATENPYGPVSEAVLEVEGYLVPVTFGERDVPEPDLERVWRHLCLVREHEKYEAMDHIDRDWIHLDAMYAGREWKSESHDYYVLVAGYRPELNNAPDGLILRQDKNAVGDSQKATYARIGFVRLLTWAESDWKAGAQRRAIVIV</sequence>
<organism evidence="2 3">
    <name type="scientific">Diplogelasinospora grovesii</name>
    <dbReference type="NCBI Taxonomy" id="303347"/>
    <lineage>
        <taxon>Eukaryota</taxon>
        <taxon>Fungi</taxon>
        <taxon>Dikarya</taxon>
        <taxon>Ascomycota</taxon>
        <taxon>Pezizomycotina</taxon>
        <taxon>Sordariomycetes</taxon>
        <taxon>Sordariomycetidae</taxon>
        <taxon>Sordariales</taxon>
        <taxon>Diplogelasinosporaceae</taxon>
        <taxon>Diplogelasinospora</taxon>
    </lineage>
</organism>
<dbReference type="AlphaFoldDB" id="A0AAN6S0J6"/>
<dbReference type="EMBL" id="MU853874">
    <property type="protein sequence ID" value="KAK3936737.1"/>
    <property type="molecule type" value="Genomic_DNA"/>
</dbReference>
<evidence type="ECO:0000259" key="1">
    <source>
        <dbReference type="Pfam" id="PF06985"/>
    </source>
</evidence>
<dbReference type="PANTHER" id="PTHR33112:SF16">
    <property type="entry name" value="HETEROKARYON INCOMPATIBILITY DOMAIN-CONTAINING PROTEIN"/>
    <property type="match status" value="1"/>
</dbReference>
<keyword evidence="3" id="KW-1185">Reference proteome</keyword>
<comment type="caution">
    <text evidence="2">The sequence shown here is derived from an EMBL/GenBank/DDBJ whole genome shotgun (WGS) entry which is preliminary data.</text>
</comment>
<name>A0AAN6S0J6_9PEZI</name>
<dbReference type="InterPro" id="IPR010730">
    <property type="entry name" value="HET"/>
</dbReference>
<protein>
    <submittedName>
        <fullName evidence="2">Heterokaryon incompatibility protein-domain-containing protein</fullName>
    </submittedName>
</protein>
<feature type="domain" description="Heterokaryon incompatibility" evidence="1">
    <location>
        <begin position="189"/>
        <end position="345"/>
    </location>
</feature>
<evidence type="ECO:0000313" key="2">
    <source>
        <dbReference type="EMBL" id="KAK3936737.1"/>
    </source>
</evidence>
<evidence type="ECO:0000313" key="3">
    <source>
        <dbReference type="Proteomes" id="UP001303473"/>
    </source>
</evidence>
<reference evidence="3" key="1">
    <citation type="journal article" date="2023" name="Mol. Phylogenet. Evol.">
        <title>Genome-scale phylogeny and comparative genomics of the fungal order Sordariales.</title>
        <authorList>
            <person name="Hensen N."/>
            <person name="Bonometti L."/>
            <person name="Westerberg I."/>
            <person name="Brannstrom I.O."/>
            <person name="Guillou S."/>
            <person name="Cros-Aarteil S."/>
            <person name="Calhoun S."/>
            <person name="Haridas S."/>
            <person name="Kuo A."/>
            <person name="Mondo S."/>
            <person name="Pangilinan J."/>
            <person name="Riley R."/>
            <person name="LaButti K."/>
            <person name="Andreopoulos B."/>
            <person name="Lipzen A."/>
            <person name="Chen C."/>
            <person name="Yan M."/>
            <person name="Daum C."/>
            <person name="Ng V."/>
            <person name="Clum A."/>
            <person name="Steindorff A."/>
            <person name="Ohm R.A."/>
            <person name="Martin F."/>
            <person name="Silar P."/>
            <person name="Natvig D.O."/>
            <person name="Lalanne C."/>
            <person name="Gautier V."/>
            <person name="Ament-Velasquez S.L."/>
            <person name="Kruys A."/>
            <person name="Hutchinson M.I."/>
            <person name="Powell A.J."/>
            <person name="Barry K."/>
            <person name="Miller A.N."/>
            <person name="Grigoriev I.V."/>
            <person name="Debuchy R."/>
            <person name="Gladieux P."/>
            <person name="Hiltunen Thoren M."/>
            <person name="Johannesson H."/>
        </authorList>
    </citation>
    <scope>NUCLEOTIDE SEQUENCE [LARGE SCALE GENOMIC DNA]</scope>
    <source>
        <strain evidence="3">CBS 340.73</strain>
    </source>
</reference>